<dbReference type="GO" id="GO:2001070">
    <property type="term" value="F:starch binding"/>
    <property type="evidence" value="ECO:0007669"/>
    <property type="project" value="InterPro"/>
</dbReference>
<keyword evidence="4" id="KW-0808">Transferase</keyword>
<proteinExistence type="inferred from homology"/>
<evidence type="ECO:0000256" key="7">
    <source>
        <dbReference type="ARBA" id="ARBA00022777"/>
    </source>
</evidence>
<evidence type="ECO:0000256" key="6">
    <source>
        <dbReference type="ARBA" id="ARBA00022741"/>
    </source>
</evidence>
<dbReference type="OrthoDB" id="496426at2759"/>
<name>A0A090M8G1_OSTTA</name>
<reference evidence="13" key="1">
    <citation type="journal article" date="2006" name="Proc. Natl. Acad. Sci. U.S.A.">
        <title>Genome analysis of the smallest free-living eukaryote Ostreococcus tauri unveils many unique features.</title>
        <authorList>
            <person name="Derelle E."/>
            <person name="Ferraz C."/>
            <person name="Rombauts S."/>
            <person name="Rouze P."/>
            <person name="Worden A.Z."/>
            <person name="Robbens S."/>
            <person name="Partensky F."/>
            <person name="Degroeve S."/>
            <person name="Echeynie S."/>
            <person name="Cooke R."/>
            <person name="Saeys Y."/>
            <person name="Wuyts J."/>
            <person name="Jabbari K."/>
            <person name="Bowler C."/>
            <person name="Panaud O."/>
            <person name="Piegu B."/>
            <person name="Ball S.G."/>
            <person name="Ral J.-P."/>
            <person name="Bouget F.-Y."/>
            <person name="Piganeau G."/>
            <person name="De Baets B."/>
            <person name="Picard A."/>
            <person name="Delseny M."/>
            <person name="Demaille J."/>
            <person name="Van de Peer Y."/>
            <person name="Moreau H."/>
        </authorList>
    </citation>
    <scope>NUCLEOTIDE SEQUENCE [LARGE SCALE GENOMIC DNA]</scope>
    <source>
        <strain evidence="13">OTTH 0595 / CCAP 157/2 / RCC745</strain>
    </source>
</reference>
<keyword evidence="8" id="KW-0067">ATP-binding</keyword>
<evidence type="ECO:0000259" key="11">
    <source>
        <dbReference type="PROSITE" id="PS51166"/>
    </source>
</evidence>
<evidence type="ECO:0000256" key="2">
    <source>
        <dbReference type="ARBA" id="ARBA00007837"/>
    </source>
</evidence>
<dbReference type="InParanoid" id="A0A090M8G1"/>
<dbReference type="CDD" id="cd05467">
    <property type="entry name" value="CBM20"/>
    <property type="match status" value="1"/>
</dbReference>
<dbReference type="GeneID" id="9831350"/>
<evidence type="ECO:0000256" key="3">
    <source>
        <dbReference type="ARBA" id="ARBA00011738"/>
    </source>
</evidence>
<dbReference type="Proteomes" id="UP000009170">
    <property type="component" value="Unassembled WGS sequence"/>
</dbReference>
<dbReference type="Pfam" id="PF01326">
    <property type="entry name" value="PPDK_N"/>
    <property type="match status" value="1"/>
</dbReference>
<dbReference type="SUPFAM" id="SSF56059">
    <property type="entry name" value="Glutathione synthetase ATP-binding domain-like"/>
    <property type="match status" value="1"/>
</dbReference>
<keyword evidence="7" id="KW-0418">Kinase</keyword>
<dbReference type="Gene3D" id="3.30.1490.20">
    <property type="entry name" value="ATP-grasp fold, A domain"/>
    <property type="match status" value="1"/>
</dbReference>
<evidence type="ECO:0000256" key="10">
    <source>
        <dbReference type="ARBA" id="ARBA00023277"/>
    </source>
</evidence>
<dbReference type="PROSITE" id="PS51166">
    <property type="entry name" value="CBM20"/>
    <property type="match status" value="1"/>
</dbReference>
<dbReference type="EMBL" id="CAID01000008">
    <property type="protein sequence ID" value="CEG01409.1"/>
    <property type="molecule type" value="Genomic_DNA"/>
</dbReference>
<dbReference type="GO" id="GO:0005524">
    <property type="term" value="F:ATP binding"/>
    <property type="evidence" value="ECO:0007669"/>
    <property type="project" value="UniProtKB-KW"/>
</dbReference>
<sequence>MSTRLTQTRAFAPERAERQRFNVNHKLHRVTRVDASANDARGDVITINFTLRAKLSYGDSLLVVGDHASLGAWSPDNAVALTWNDDDVWRGAVTVDAATQSVAFKCATRRASGGVEWEGGDNRVIEIERVGAFEVKGAFGNGAFEVTSANGTSVEAEVRAVDGDVDGAEAAATGTWMEANARDKWVGGNVRMMTANEHSDERPSKMQWDVSGLEETGAARAIVFADENGGSWFEKLAAVANQIGIGREITREKLAVCATYLRWISTGTILCVESGGHRRPNGPAMVGRGIFISLEQIQGAMYRHGTNLGEVERAVMRHIHPWLPSFDAEFTSSVPLTRIRDIAHRNDIPDELKKTIKHTIQNKLHRNAGPEDLITTEVVLERITARDGEYSKDFVREFKEFHRELKRFFNASNVFERLEQLKGTLDADTEALIDDLGAAQRRLHESTEGGWFGEEGDALRRALEVTTTLRTFFCAGLSTGLRNDAPDESVRQRQVWRQAELAMEEYAFVLLSRCNNLMEEQSALGVEGENAWRLAANVSAFALKHISLSGWKSLEAGILARELVAWCDSHASGDKDSAIRLKASLQRAKRLIDSHTHAIMSGFGDSPTQLASAFGFDAHIGATFVESIVRAGVPFQLSRTIEMLSEGVERDIDGDGFDPIVLGSARGRLVLLNRLNPESVQACGEADIIAFVDEIDGDEEISSAGKNVKGVILSRELAHLSHLAIRARQEGIPLVSALSVEARTKVGDREGNDTIIRVDALRTELRDFDRTRDSHETGEDLSHAAVSPTVCEMVDHIKWLPLQEASTSNAGAKATMCSRLTKISSETGTFKAPSGFVLPFGSMEASMRDSSRFDELLTTLESSKTPSEIDDACLMMQTFIAANIPDEDVVEEACATLDQNARLVVRSSANVEDLSGMSAAGLYESVIGIDANDVKGVRLAIAEVWASLYSRRAVLARRAAGVPQSEARMAVLVQELSPNAVSFVLHTQSPIRGAKSVQAELCVGLGDTLASGVDGTPWRFEIDRSTGAVDVLAYANHSTSMRCRYGAPTHGKVTNEAVDYSRQELSTSEEARTRLAASLLSIATELELDLGCAQDVEGGVCGDDIVIVQTRPQPITR</sequence>
<dbReference type="InterPro" id="IPR013784">
    <property type="entry name" value="Carb-bd-like_fold"/>
</dbReference>
<evidence type="ECO:0000313" key="12">
    <source>
        <dbReference type="EMBL" id="CEG01409.1"/>
    </source>
</evidence>
<keyword evidence="5" id="KW-0479">Metal-binding</keyword>
<dbReference type="InterPro" id="IPR054481">
    <property type="entry name" value="GWD1_pHisD"/>
</dbReference>
<comment type="similarity">
    <text evidence="2">Belongs to the PEP-utilizing enzyme family.</text>
</comment>
<evidence type="ECO:0000313" key="13">
    <source>
        <dbReference type="Proteomes" id="UP000009170"/>
    </source>
</evidence>
<dbReference type="InterPro" id="IPR002044">
    <property type="entry name" value="CBM20"/>
</dbReference>
<evidence type="ECO:0000256" key="8">
    <source>
        <dbReference type="ARBA" id="ARBA00022840"/>
    </source>
</evidence>
<evidence type="ECO:0000256" key="4">
    <source>
        <dbReference type="ARBA" id="ARBA00022679"/>
    </source>
</evidence>
<dbReference type="AlphaFoldDB" id="A0A090M8G1"/>
<dbReference type="InterPro" id="IPR013783">
    <property type="entry name" value="Ig-like_fold"/>
</dbReference>
<dbReference type="RefSeq" id="XP_003080699.2">
    <property type="nucleotide sequence ID" value="XM_003080651.2"/>
</dbReference>
<comment type="subunit">
    <text evidence="3">Homodimer.</text>
</comment>
<dbReference type="Gene3D" id="3.30.470.20">
    <property type="entry name" value="ATP-grasp fold, B domain"/>
    <property type="match status" value="1"/>
</dbReference>
<evidence type="ECO:0000256" key="9">
    <source>
        <dbReference type="ARBA" id="ARBA00022842"/>
    </source>
</evidence>
<dbReference type="PANTHER" id="PTHR47453:SF1">
    <property type="entry name" value="PHOSPHOGLUCAN, WATER DIKINASE, CHLOROPLASTIC"/>
    <property type="match status" value="1"/>
</dbReference>
<dbReference type="InterPro" id="IPR013815">
    <property type="entry name" value="ATP_grasp_subdomain_1"/>
</dbReference>
<dbReference type="FunCoup" id="A0A090M8G1">
    <property type="interactions" value="286"/>
</dbReference>
<dbReference type="Pfam" id="PF00686">
    <property type="entry name" value="CBM_20"/>
    <property type="match status" value="1"/>
</dbReference>
<dbReference type="PANTHER" id="PTHR47453">
    <property type="entry name" value="PHOSPHOGLUCAN, WATER DIKINASE, CHLOROPLASTIC"/>
    <property type="match status" value="1"/>
</dbReference>
<organism evidence="12 13">
    <name type="scientific">Ostreococcus tauri</name>
    <name type="common">Marine green alga</name>
    <dbReference type="NCBI Taxonomy" id="70448"/>
    <lineage>
        <taxon>Eukaryota</taxon>
        <taxon>Viridiplantae</taxon>
        <taxon>Chlorophyta</taxon>
        <taxon>Mamiellophyceae</taxon>
        <taxon>Mamiellales</taxon>
        <taxon>Bathycoccaceae</taxon>
        <taxon>Ostreococcus</taxon>
    </lineage>
</organism>
<dbReference type="InterPro" id="IPR002192">
    <property type="entry name" value="PPDK_AMP/ATP-bd"/>
</dbReference>
<evidence type="ECO:0000256" key="5">
    <source>
        <dbReference type="ARBA" id="ARBA00022723"/>
    </source>
</evidence>
<dbReference type="GO" id="GO:0016301">
    <property type="term" value="F:kinase activity"/>
    <property type="evidence" value="ECO:0007669"/>
    <property type="project" value="UniProtKB-KW"/>
</dbReference>
<gene>
    <name evidence="12" type="ORF">OT_ostta08g01310</name>
</gene>
<evidence type="ECO:0000256" key="1">
    <source>
        <dbReference type="ARBA" id="ARBA00001946"/>
    </source>
</evidence>
<keyword evidence="6" id="KW-0547">Nucleotide-binding</keyword>
<dbReference type="SUPFAM" id="SSF49452">
    <property type="entry name" value="Starch-binding domain-like"/>
    <property type="match status" value="1"/>
</dbReference>
<comment type="cofactor">
    <cofactor evidence="1">
        <name>Mg(2+)</name>
        <dbReference type="ChEBI" id="CHEBI:18420"/>
    </cofactor>
</comment>
<feature type="domain" description="CBM20" evidence="11">
    <location>
        <begin position="39"/>
        <end position="141"/>
    </location>
</feature>
<dbReference type="KEGG" id="ota:OT_ostta08g01310"/>
<protein>
    <submittedName>
        <fullName evidence="12">Carbohydrate binding module family 20</fullName>
    </submittedName>
</protein>
<comment type="caution">
    <text evidence="12">The sequence shown here is derived from an EMBL/GenBank/DDBJ whole genome shotgun (WGS) entry which is preliminary data.</text>
</comment>
<reference evidence="12 13" key="2">
    <citation type="journal article" date="2014" name="BMC Genomics">
        <title>An improved genome of the model marine alga Ostreococcus tauri unfolds by assessing Illumina de novo assemblies.</title>
        <authorList>
            <person name="Blanc-Mathieu R."/>
            <person name="Verhelst B."/>
            <person name="Derelle E."/>
            <person name="Rombauts S."/>
            <person name="Bouget F.Y."/>
            <person name="Carre I."/>
            <person name="Chateau A."/>
            <person name="Eyre-Walker A."/>
            <person name="Grimsley N."/>
            <person name="Moreau H."/>
            <person name="Piegu B."/>
            <person name="Rivals E."/>
            <person name="Schackwitz W."/>
            <person name="Van de Peer Y."/>
            <person name="Piganeau G."/>
        </authorList>
    </citation>
    <scope>NUCLEOTIDE SEQUENCE [LARGE SCALE GENOMIC DNA]</scope>
    <source>
        <strain evidence="13">OTTH 0595 / CCAP 157/2 / RCC745</strain>
    </source>
</reference>
<keyword evidence="10" id="KW-0119">Carbohydrate metabolism</keyword>
<dbReference type="GO" id="GO:0046872">
    <property type="term" value="F:metal ion binding"/>
    <property type="evidence" value="ECO:0007669"/>
    <property type="project" value="UniProtKB-KW"/>
</dbReference>
<keyword evidence="13" id="KW-1185">Reference proteome</keyword>
<keyword evidence="9" id="KW-0460">Magnesium</keyword>
<dbReference type="SMART" id="SM01065">
    <property type="entry name" value="CBM_2"/>
    <property type="match status" value="1"/>
</dbReference>
<dbReference type="Pfam" id="PF22973">
    <property type="entry name" value="GWD1_pHisD"/>
    <property type="match status" value="1"/>
</dbReference>
<accession>A0A090M8G1</accession>
<dbReference type="Gene3D" id="2.60.40.10">
    <property type="entry name" value="Immunoglobulins"/>
    <property type="match status" value="1"/>
</dbReference>